<organism evidence="2 3">
    <name type="scientific">Odoribacter splanchnicus</name>
    <dbReference type="NCBI Taxonomy" id="28118"/>
    <lineage>
        <taxon>Bacteria</taxon>
        <taxon>Pseudomonadati</taxon>
        <taxon>Bacteroidota</taxon>
        <taxon>Bacteroidia</taxon>
        <taxon>Bacteroidales</taxon>
        <taxon>Odoribacteraceae</taxon>
        <taxon>Odoribacter</taxon>
    </lineage>
</organism>
<dbReference type="InterPro" id="IPR011990">
    <property type="entry name" value="TPR-like_helical_dom_sf"/>
</dbReference>
<evidence type="ECO:0000313" key="2">
    <source>
        <dbReference type="EMBL" id="RGU58882.1"/>
    </source>
</evidence>
<dbReference type="InterPro" id="IPR019734">
    <property type="entry name" value="TPR_rpt"/>
</dbReference>
<evidence type="ECO:0008006" key="4">
    <source>
        <dbReference type="Google" id="ProtNLM"/>
    </source>
</evidence>
<evidence type="ECO:0000313" key="3">
    <source>
        <dbReference type="Proteomes" id="UP000284243"/>
    </source>
</evidence>
<reference evidence="2 3" key="1">
    <citation type="submission" date="2018-08" db="EMBL/GenBank/DDBJ databases">
        <title>A genome reference for cultivated species of the human gut microbiota.</title>
        <authorList>
            <person name="Zou Y."/>
            <person name="Xue W."/>
            <person name="Luo G."/>
        </authorList>
    </citation>
    <scope>NUCLEOTIDE SEQUENCE [LARGE SCALE GENOMIC DNA]</scope>
    <source>
        <strain evidence="2 3">AF16-14</strain>
    </source>
</reference>
<name>A0A412TYN7_9BACT</name>
<sequence>MKYSSYILTGMMVVLCGCSVKRNNFFSRNYHQLTTRYNVYFNGDQALKSGIKHMENRHKEDYTHLLPVFVSNDEQTRSICSSDMDYVIEKAAKATDKHSITAKPRRRKNKDSKNYQTFRKKKEFNNQLDKCYLLLGKAYFYKKKYTMANNTFRFIQRQYAEDEALMTEVSIWLFRSLTEMGRYEEAARIMDRLDGSTLKRKQREMVAAARTDFYVRQGMYEQAIPEAERLVRTCKSIKRKPRYNFLLSQLYVKENQDGAAKLALKKATRFNFNYEMVFNARIGMALAYQEGDAAVEKKLKKMLRDSRNEEFQDRIYYALANIENKRGNEEGAAGLYWKSVHASVDNDNQQALSFVKLGDYYFKNKAYVQAQSCYDSCLLVMDSRYEDYEKLKSLLTDLTELVTNLRIIQTQDSLQRIAVLPEEERNRLIDDKITAIKEQENTRKEQERREQAERNFYRRNDMLSRGDAFSQGNSGGDWYFYNPVTIALGKNDFKRKWGRRKLEDNWRRRNKASIGLADETGEELAEMTGGEREVKDVKSREYYLQDLPLTPEMLQASEKQIEEAYYKAGEIYLYRLNDPEKALECFDAYIQRFKNTANLPMVYYLASTTALKAGKAAEAERYKTELTALFPESDFARGLQDPNYFRQVEDVLKVVEKKYQEAYRYYQKVYYHEAAQICDRILKAYPDNKLKANVLFLKAMCVVNTGSPQEAKNALEEVIAARPGKEILQVTSDILASLAVGEKPVRYSEAEMAQVRSLQANRNWQFDEEVLAGRSRKEETTYKIEKEKEQWVVLFLPQEFTTVQETRFKARLKFIHAAEMAEGKSYEMKKEELGYKKEVLVVRRFGQYSEASEYLYKIATDKFLLKILGNESYRMFAISPDNFSILKRLNNIDQYVDFFTENYFEDRYQGEKIVGKWGTAAHVFNNEEQENHHFVLAVPFREVNTKRIVEALQEVDPAFTFEKGDYNRDLELIVVKHIGNKKQALDYMSAVLKNKKLFDLLAGVDYEVFLITPHNLKAMQENEYLEEYLKFFDDHYLKSAGAIGVEDGDYIYNKSVAHKFVLFYPNTIDPYRLKTIFEEFNFAGLTLNNLKFDEEHDCMVVSGFNNKEEAMRYFTTVIGNRKLFKSLRNVDYTNFIITEVNLQTLTGKKNIEVYLEFFKKYYLN</sequence>
<feature type="region of interest" description="Disordered" evidence="1">
    <location>
        <begin position="97"/>
        <end position="116"/>
    </location>
</feature>
<comment type="caution">
    <text evidence="2">The sequence shown here is derived from an EMBL/GenBank/DDBJ whole genome shotgun (WGS) entry which is preliminary data.</text>
</comment>
<dbReference type="AlphaFoldDB" id="A0A412TYN7"/>
<gene>
    <name evidence="2" type="ORF">DWW57_00345</name>
</gene>
<dbReference type="Gene3D" id="1.25.40.10">
    <property type="entry name" value="Tetratricopeptide repeat domain"/>
    <property type="match status" value="3"/>
</dbReference>
<dbReference type="SUPFAM" id="SSF48452">
    <property type="entry name" value="TPR-like"/>
    <property type="match status" value="2"/>
</dbReference>
<dbReference type="PROSITE" id="PS51257">
    <property type="entry name" value="PROKAR_LIPOPROTEIN"/>
    <property type="match status" value="1"/>
</dbReference>
<protein>
    <recommendedName>
        <fullName evidence="4">Tetratricopeptide repeat protein</fullName>
    </recommendedName>
</protein>
<proteinExistence type="predicted"/>
<dbReference type="EMBL" id="QRYC01000001">
    <property type="protein sequence ID" value="RGU58882.1"/>
    <property type="molecule type" value="Genomic_DNA"/>
</dbReference>
<dbReference type="SMART" id="SM00028">
    <property type="entry name" value="TPR"/>
    <property type="match status" value="5"/>
</dbReference>
<dbReference type="Proteomes" id="UP000284243">
    <property type="component" value="Unassembled WGS sequence"/>
</dbReference>
<accession>A0A412TYN7</accession>
<dbReference type="RefSeq" id="WP_118159837.1">
    <property type="nucleotide sequence ID" value="NZ_QRYC01000001.1"/>
</dbReference>
<evidence type="ECO:0000256" key="1">
    <source>
        <dbReference type="SAM" id="MobiDB-lite"/>
    </source>
</evidence>